<feature type="transmembrane region" description="Helical" evidence="1">
    <location>
        <begin position="79"/>
        <end position="104"/>
    </location>
</feature>
<feature type="transmembrane region" description="Helical" evidence="1">
    <location>
        <begin position="45"/>
        <end position="67"/>
    </location>
</feature>
<evidence type="ECO:0000256" key="1">
    <source>
        <dbReference type="SAM" id="Phobius"/>
    </source>
</evidence>
<dbReference type="AlphaFoldDB" id="A0A8H5HV15"/>
<keyword evidence="1" id="KW-1133">Transmembrane helix</keyword>
<evidence type="ECO:0000313" key="4">
    <source>
        <dbReference type="Proteomes" id="UP000518752"/>
    </source>
</evidence>
<accession>A0A8H5HV15</accession>
<dbReference type="EMBL" id="JAACJN010000017">
    <property type="protein sequence ID" value="KAF5389995.1"/>
    <property type="molecule type" value="Genomic_DNA"/>
</dbReference>
<gene>
    <name evidence="3" type="ORF">D9757_003906</name>
    <name evidence="2" type="ORF">D9757_013391</name>
</gene>
<protein>
    <submittedName>
        <fullName evidence="3">Uncharacterized protein</fullName>
    </submittedName>
</protein>
<comment type="caution">
    <text evidence="3">The sequence shown here is derived from an EMBL/GenBank/DDBJ whole genome shotgun (WGS) entry which is preliminary data.</text>
</comment>
<sequence>MKAGVKKIAIYVHKAISLIRLPFALLALPRTACVVRMGSTMDNTFGMLFDAVVIGAALYGAGCLQGYLYFRKYSESDPWYLQALVGCILVCDTFQVAILTACVYQYVISVRIIDSVPIITNSLIPDIQNFGNPNILDHMFKRHAHYRNFLQQRYRCHGADVLLLATLAPSFLVLLPLVSNRVAVWDDNCLTFIPSFVKELYSRKISLSMFVTVAVERKLCLFKCSLNFETYKELASLKNLSMSCNILTGAISTHITEMQASSLPRLTPASPRFASGFGYLDFGSYDTLSSQRQNLLQENK</sequence>
<dbReference type="OrthoDB" id="3263055at2759"/>
<proteinExistence type="predicted"/>
<organism evidence="3 4">
    <name type="scientific">Collybiopsis confluens</name>
    <dbReference type="NCBI Taxonomy" id="2823264"/>
    <lineage>
        <taxon>Eukaryota</taxon>
        <taxon>Fungi</taxon>
        <taxon>Dikarya</taxon>
        <taxon>Basidiomycota</taxon>
        <taxon>Agaricomycotina</taxon>
        <taxon>Agaricomycetes</taxon>
        <taxon>Agaricomycetidae</taxon>
        <taxon>Agaricales</taxon>
        <taxon>Marasmiineae</taxon>
        <taxon>Omphalotaceae</taxon>
        <taxon>Collybiopsis</taxon>
    </lineage>
</organism>
<keyword evidence="1" id="KW-0472">Membrane</keyword>
<keyword evidence="4" id="KW-1185">Reference proteome</keyword>
<evidence type="ECO:0000313" key="3">
    <source>
        <dbReference type="EMBL" id="KAF5389995.1"/>
    </source>
</evidence>
<keyword evidence="1" id="KW-0812">Transmembrane</keyword>
<reference evidence="3 4" key="1">
    <citation type="journal article" date="2020" name="ISME J.">
        <title>Uncovering the hidden diversity of litter-decomposition mechanisms in mushroom-forming fungi.</title>
        <authorList>
            <person name="Floudas D."/>
            <person name="Bentzer J."/>
            <person name="Ahren D."/>
            <person name="Johansson T."/>
            <person name="Persson P."/>
            <person name="Tunlid A."/>
        </authorList>
    </citation>
    <scope>NUCLEOTIDE SEQUENCE [LARGE SCALE GENOMIC DNA]</scope>
    <source>
        <strain evidence="3 4">CBS 406.79</strain>
    </source>
</reference>
<dbReference type="EMBL" id="JAACJN010000378">
    <property type="protein sequence ID" value="KAF5345376.1"/>
    <property type="molecule type" value="Genomic_DNA"/>
</dbReference>
<evidence type="ECO:0000313" key="2">
    <source>
        <dbReference type="EMBL" id="KAF5345376.1"/>
    </source>
</evidence>
<dbReference type="Proteomes" id="UP000518752">
    <property type="component" value="Unassembled WGS sequence"/>
</dbReference>
<name>A0A8H5HV15_9AGAR</name>
<feature type="transmembrane region" description="Helical" evidence="1">
    <location>
        <begin position="161"/>
        <end position="179"/>
    </location>
</feature>